<keyword evidence="4" id="KW-1185">Reference proteome</keyword>
<feature type="chain" id="PRO_5040287828" evidence="1">
    <location>
        <begin position="17"/>
        <end position="170"/>
    </location>
</feature>
<organism evidence="3 4">
    <name type="scientific">Microdochium trichocladiopsis</name>
    <dbReference type="NCBI Taxonomy" id="1682393"/>
    <lineage>
        <taxon>Eukaryota</taxon>
        <taxon>Fungi</taxon>
        <taxon>Dikarya</taxon>
        <taxon>Ascomycota</taxon>
        <taxon>Pezizomycotina</taxon>
        <taxon>Sordariomycetes</taxon>
        <taxon>Xylariomycetidae</taxon>
        <taxon>Xylariales</taxon>
        <taxon>Microdochiaceae</taxon>
        <taxon>Microdochium</taxon>
    </lineage>
</organism>
<dbReference type="SMART" id="SM00198">
    <property type="entry name" value="SCP"/>
    <property type="match status" value="1"/>
</dbReference>
<dbReference type="RefSeq" id="XP_046012092.1">
    <property type="nucleotide sequence ID" value="XM_046156926.1"/>
</dbReference>
<dbReference type="InterPro" id="IPR018244">
    <property type="entry name" value="Allrgn_V5/Tpx1_CS"/>
</dbReference>
<proteinExistence type="predicted"/>
<dbReference type="InterPro" id="IPR001283">
    <property type="entry name" value="CRISP-related"/>
</dbReference>
<dbReference type="PROSITE" id="PS01010">
    <property type="entry name" value="CRISP_2"/>
    <property type="match status" value="1"/>
</dbReference>
<dbReference type="SUPFAM" id="SSF55797">
    <property type="entry name" value="PR-1-like"/>
    <property type="match status" value="1"/>
</dbReference>
<reference evidence="3" key="1">
    <citation type="journal article" date="2021" name="Nat. Commun.">
        <title>Genetic determinants of endophytism in the Arabidopsis root mycobiome.</title>
        <authorList>
            <person name="Mesny F."/>
            <person name="Miyauchi S."/>
            <person name="Thiergart T."/>
            <person name="Pickel B."/>
            <person name="Atanasova L."/>
            <person name="Karlsson M."/>
            <person name="Huettel B."/>
            <person name="Barry K.W."/>
            <person name="Haridas S."/>
            <person name="Chen C."/>
            <person name="Bauer D."/>
            <person name="Andreopoulos W."/>
            <person name="Pangilinan J."/>
            <person name="LaButti K."/>
            <person name="Riley R."/>
            <person name="Lipzen A."/>
            <person name="Clum A."/>
            <person name="Drula E."/>
            <person name="Henrissat B."/>
            <person name="Kohler A."/>
            <person name="Grigoriev I.V."/>
            <person name="Martin F.M."/>
            <person name="Hacquard S."/>
        </authorList>
    </citation>
    <scope>NUCLEOTIDE SEQUENCE</scope>
    <source>
        <strain evidence="3">MPI-CAGE-CH-0230</strain>
    </source>
</reference>
<comment type="caution">
    <text evidence="3">The sequence shown here is derived from an EMBL/GenBank/DDBJ whole genome shotgun (WGS) entry which is preliminary data.</text>
</comment>
<feature type="domain" description="SCP" evidence="2">
    <location>
        <begin position="18"/>
        <end position="160"/>
    </location>
</feature>
<sequence>MKASLIILGGATTAMAVTFQQVVMDAHNIARALHGSPALKWSASLASIAQDHTNSCEFKHKVEGTYGQNLGWVGWSGSAPDVVGQMGDMIGKSWYAGEIGSFKNEYGKATPNMANFGSFGHFTQVVWKGTTEVGCAYKTCDNGKAYFFECNYKAPGNYEGQFANNVPRPK</sequence>
<dbReference type="InterPro" id="IPR014044">
    <property type="entry name" value="CAP_dom"/>
</dbReference>
<name>A0A9P8Y3F5_9PEZI</name>
<evidence type="ECO:0000256" key="1">
    <source>
        <dbReference type="SAM" id="SignalP"/>
    </source>
</evidence>
<dbReference type="EMBL" id="JAGTJQ010000006">
    <property type="protein sequence ID" value="KAH7029804.1"/>
    <property type="molecule type" value="Genomic_DNA"/>
</dbReference>
<dbReference type="GeneID" id="70186472"/>
<evidence type="ECO:0000313" key="4">
    <source>
        <dbReference type="Proteomes" id="UP000756346"/>
    </source>
</evidence>
<keyword evidence="1" id="KW-0732">Signal</keyword>
<dbReference type="Gene3D" id="3.40.33.10">
    <property type="entry name" value="CAP"/>
    <property type="match status" value="1"/>
</dbReference>
<feature type="signal peptide" evidence="1">
    <location>
        <begin position="1"/>
        <end position="16"/>
    </location>
</feature>
<dbReference type="InterPro" id="IPR002413">
    <property type="entry name" value="V5_allergen-like"/>
</dbReference>
<dbReference type="Proteomes" id="UP000756346">
    <property type="component" value="Unassembled WGS sequence"/>
</dbReference>
<dbReference type="PANTHER" id="PTHR10334">
    <property type="entry name" value="CYSTEINE-RICH SECRETORY PROTEIN-RELATED"/>
    <property type="match status" value="1"/>
</dbReference>
<dbReference type="InterPro" id="IPR035940">
    <property type="entry name" value="CAP_sf"/>
</dbReference>
<dbReference type="OrthoDB" id="337038at2759"/>
<dbReference type="PROSITE" id="PS01009">
    <property type="entry name" value="CRISP_1"/>
    <property type="match status" value="1"/>
</dbReference>
<protein>
    <submittedName>
        <fullName evidence="3">CAP domain-containing protein</fullName>
    </submittedName>
</protein>
<dbReference type="Pfam" id="PF00188">
    <property type="entry name" value="CAP"/>
    <property type="match status" value="1"/>
</dbReference>
<evidence type="ECO:0000313" key="3">
    <source>
        <dbReference type="EMBL" id="KAH7029804.1"/>
    </source>
</evidence>
<evidence type="ECO:0000259" key="2">
    <source>
        <dbReference type="SMART" id="SM00198"/>
    </source>
</evidence>
<accession>A0A9P8Y3F5</accession>
<dbReference type="PRINTS" id="PR00838">
    <property type="entry name" value="V5ALLERGEN"/>
</dbReference>
<dbReference type="AlphaFoldDB" id="A0A9P8Y3F5"/>
<dbReference type="GO" id="GO:0005576">
    <property type="term" value="C:extracellular region"/>
    <property type="evidence" value="ECO:0007669"/>
    <property type="project" value="InterPro"/>
</dbReference>
<gene>
    <name evidence="3" type="ORF">B0I36DRAFT_350613</name>
</gene>